<evidence type="ECO:0000256" key="4">
    <source>
        <dbReference type="ARBA" id="ARBA00022801"/>
    </source>
</evidence>
<reference evidence="8" key="1">
    <citation type="journal article" date="2013" name="Lancet">
        <title>First case of E anophelis outbreak in an intensive-care unit.</title>
        <authorList>
            <person name="Teo J."/>
            <person name="Tan S.Y."/>
            <person name="Tay M."/>
            <person name="Ding Y."/>
            <person name="Kjelleberg S."/>
            <person name="Givskov M."/>
            <person name="Lin R.T."/>
            <person name="Yang L."/>
        </authorList>
    </citation>
    <scope>NUCLEOTIDE SEQUENCE [LARGE SCALE GENOMIC DNA]</scope>
    <source>
        <strain evidence="8">NUHP1</strain>
    </source>
</reference>
<dbReference type="InterPro" id="IPR000064">
    <property type="entry name" value="NLP_P60_dom"/>
</dbReference>
<evidence type="ECO:0000256" key="3">
    <source>
        <dbReference type="ARBA" id="ARBA00022729"/>
    </source>
</evidence>
<evidence type="ECO:0000256" key="6">
    <source>
        <dbReference type="SAM" id="SignalP"/>
    </source>
</evidence>
<evidence type="ECO:0000313" key="8">
    <source>
        <dbReference type="EMBL" id="AIL47794.1"/>
    </source>
</evidence>
<protein>
    <submittedName>
        <fullName evidence="8">Invasion associated protein p60</fullName>
    </submittedName>
</protein>
<evidence type="ECO:0000259" key="7">
    <source>
        <dbReference type="PROSITE" id="PS51935"/>
    </source>
</evidence>
<comment type="similarity">
    <text evidence="1">Belongs to the peptidase C40 family.</text>
</comment>
<organism evidence="8 9">
    <name type="scientific">Elizabethkingia anophelis NUHP1</name>
    <dbReference type="NCBI Taxonomy" id="1338011"/>
    <lineage>
        <taxon>Bacteria</taxon>
        <taxon>Pseudomonadati</taxon>
        <taxon>Bacteroidota</taxon>
        <taxon>Flavobacteriia</taxon>
        <taxon>Flavobacteriales</taxon>
        <taxon>Weeksellaceae</taxon>
        <taxon>Elizabethkingia</taxon>
    </lineage>
</organism>
<dbReference type="RefSeq" id="WP_009089972.1">
    <property type="nucleotide sequence ID" value="NZ_CP007547.1"/>
</dbReference>
<feature type="domain" description="NlpC/P60" evidence="7">
    <location>
        <begin position="84"/>
        <end position="212"/>
    </location>
</feature>
<evidence type="ECO:0000256" key="2">
    <source>
        <dbReference type="ARBA" id="ARBA00022670"/>
    </source>
</evidence>
<dbReference type="HOGENOM" id="CLU_016043_9_2_10"/>
<keyword evidence="3 6" id="KW-0732">Signal</keyword>
<name>A0A077ENL0_9FLAO</name>
<evidence type="ECO:0000256" key="1">
    <source>
        <dbReference type="ARBA" id="ARBA00007074"/>
    </source>
</evidence>
<gene>
    <name evidence="8" type="ORF">BD94_4019</name>
</gene>
<proteinExistence type="inferred from homology"/>
<accession>A0A077ENL0</accession>
<dbReference type="PANTHER" id="PTHR47360">
    <property type="entry name" value="MUREIN DD-ENDOPEPTIDASE MEPS/MUREIN LD-CARBOXYPEPTIDASE"/>
    <property type="match status" value="1"/>
</dbReference>
<dbReference type="KEGG" id="eao:BD94_4019"/>
<sequence>MKKRISLYLIAIVGAMSLQSCVSNYVVSSPVQYKTDAKLAKLSPKKIAEAKKEIKENVGESVATFASLEKAGMEEALNASVKRNNTIDNVLKQAYTYLGTPYRLGGTTRSGIDCSAFVLSVYEEATGVELPRVAASQAHEGQPIAKENLQKGDLIFFAHSGRGRISHVGIVEEVTSTGEIKFIHASTSRGVMVSSLDDSYWRGKYRSAKRIISEN</sequence>
<feature type="signal peptide" evidence="6">
    <location>
        <begin position="1"/>
        <end position="22"/>
    </location>
</feature>
<dbReference type="SUPFAM" id="SSF54001">
    <property type="entry name" value="Cysteine proteinases"/>
    <property type="match status" value="1"/>
</dbReference>
<dbReference type="AlphaFoldDB" id="A0A077ENL0"/>
<dbReference type="EMBL" id="CP007547">
    <property type="protein sequence ID" value="AIL47794.1"/>
    <property type="molecule type" value="Genomic_DNA"/>
</dbReference>
<evidence type="ECO:0000256" key="5">
    <source>
        <dbReference type="ARBA" id="ARBA00022807"/>
    </source>
</evidence>
<keyword evidence="4" id="KW-0378">Hydrolase</keyword>
<dbReference type="Pfam" id="PF00877">
    <property type="entry name" value="NLPC_P60"/>
    <property type="match status" value="1"/>
</dbReference>
<dbReference type="InterPro" id="IPR052062">
    <property type="entry name" value="Murein_DD/LD_carboxypeptidase"/>
</dbReference>
<reference evidence="8" key="2">
    <citation type="journal article" date="2015" name="Genome Biol. Evol.">
        <title>Complete Genome Sequence and Transcriptomic Analysis of the Novel Pathogen Elizabethkingia anophelis in Response to Oxidative Stress.</title>
        <authorList>
            <person name="Li Y."/>
            <person name="Liu Y."/>
            <person name="Chew S.C."/>
            <person name="Tay M."/>
            <person name="Salido M.M."/>
            <person name="Teo J."/>
            <person name="Lauro F.M."/>
            <person name="Givskov M."/>
            <person name="Yang L."/>
        </authorList>
    </citation>
    <scope>NUCLEOTIDE SEQUENCE</scope>
    <source>
        <strain evidence="8">NUHP1</strain>
    </source>
</reference>
<dbReference type="InterPro" id="IPR038765">
    <property type="entry name" value="Papain-like_cys_pep_sf"/>
</dbReference>
<keyword evidence="5" id="KW-0788">Thiol protease</keyword>
<dbReference type="PROSITE" id="PS51935">
    <property type="entry name" value="NLPC_P60"/>
    <property type="match status" value="1"/>
</dbReference>
<feature type="chain" id="PRO_5001717870" evidence="6">
    <location>
        <begin position="23"/>
        <end position="215"/>
    </location>
</feature>
<dbReference type="GO" id="GO:0008234">
    <property type="term" value="F:cysteine-type peptidase activity"/>
    <property type="evidence" value="ECO:0007669"/>
    <property type="project" value="UniProtKB-KW"/>
</dbReference>
<dbReference type="MEROPS" id="C40.004"/>
<dbReference type="PROSITE" id="PS51257">
    <property type="entry name" value="PROKAR_LIPOPROTEIN"/>
    <property type="match status" value="1"/>
</dbReference>
<dbReference type="eggNOG" id="COG0791">
    <property type="taxonomic scope" value="Bacteria"/>
</dbReference>
<dbReference type="Gene3D" id="3.90.1720.10">
    <property type="entry name" value="endopeptidase domain like (from Nostoc punctiforme)"/>
    <property type="match status" value="1"/>
</dbReference>
<dbReference type="GeneID" id="56685047"/>
<dbReference type="PANTHER" id="PTHR47360:SF1">
    <property type="entry name" value="ENDOPEPTIDASE NLPC-RELATED"/>
    <property type="match status" value="1"/>
</dbReference>
<evidence type="ECO:0000313" key="9">
    <source>
        <dbReference type="Proteomes" id="UP000028933"/>
    </source>
</evidence>
<dbReference type="GO" id="GO:0006508">
    <property type="term" value="P:proteolysis"/>
    <property type="evidence" value="ECO:0007669"/>
    <property type="project" value="UniProtKB-KW"/>
</dbReference>
<keyword evidence="2" id="KW-0645">Protease</keyword>
<dbReference type="Proteomes" id="UP000028933">
    <property type="component" value="Chromosome"/>
</dbReference>